<evidence type="ECO:0000256" key="2">
    <source>
        <dbReference type="ARBA" id="ARBA00006275"/>
    </source>
</evidence>
<evidence type="ECO:0000259" key="8">
    <source>
        <dbReference type="Pfam" id="PF14322"/>
    </source>
</evidence>
<evidence type="ECO:0000313" key="10">
    <source>
        <dbReference type="Proteomes" id="UP000654720"/>
    </source>
</evidence>
<dbReference type="Gene3D" id="1.25.40.390">
    <property type="match status" value="1"/>
</dbReference>
<dbReference type="InterPro" id="IPR011990">
    <property type="entry name" value="TPR-like_helical_dom_sf"/>
</dbReference>
<protein>
    <submittedName>
        <fullName evidence="9">RagB/SusD family nutrient uptake outer membrane protein</fullName>
    </submittedName>
</protein>
<dbReference type="PROSITE" id="PS51257">
    <property type="entry name" value="PROKAR_LIPOPROTEIN"/>
    <property type="match status" value="1"/>
</dbReference>
<sequence>MKKVLLYITLFATLSLASCNDWLDVKPETQTDEKDMFETVSGFKNALTACYIKLNSPNLYGLSLTITDIEFMAQHWSYQKSNYRGAEDLKAFKYENDYPKTLISAIYGEMYNTIAQANIILQNMPEHKEVITNEDMRAIVEAEALTIRAFCHMEILRLFGQMPQNASQQVSLPYAKTISTVMIPYYSFNDFTNLILTDLDAAETLFKDHDPLFSYSFQELDNFFDTKNYDVELADEFMGFRRFRFNYYAVKAIRARLYMYMGKKTEAYTAAREIIDAVDKNGKKVLELAGAGDINSSNFALPSECILALSNYEIEDNIRDLFKSDNTSTKIYLTEKQFNNDLFAGQSTAVNNRVQVWDRTPDNQGNVKPLLKKYNQPSSTTNMDMEVLATQKQVIPLIRLSEMYLIAIESAPTQNEANALYIPYMKARNVDASPLQQEQLMTEIIREYRREFFGEGQMFYTYKRLGIKNMLWKTDREVGEQDYVVPLPSTELTAN</sequence>
<evidence type="ECO:0000259" key="7">
    <source>
        <dbReference type="Pfam" id="PF07980"/>
    </source>
</evidence>
<keyword evidence="5" id="KW-0998">Cell outer membrane</keyword>
<feature type="chain" id="PRO_5046169682" evidence="6">
    <location>
        <begin position="18"/>
        <end position="495"/>
    </location>
</feature>
<name>A0ABX7H1N3_9BACT</name>
<evidence type="ECO:0000313" key="9">
    <source>
        <dbReference type="EMBL" id="QRO48729.1"/>
    </source>
</evidence>
<keyword evidence="10" id="KW-1185">Reference proteome</keyword>
<feature type="domain" description="RagB/SusD" evidence="7">
    <location>
        <begin position="345"/>
        <end position="470"/>
    </location>
</feature>
<feature type="signal peptide" evidence="6">
    <location>
        <begin position="1"/>
        <end position="17"/>
    </location>
</feature>
<reference evidence="9 10" key="1">
    <citation type="submission" date="2021-02" db="EMBL/GenBank/DDBJ databases">
        <title>FDA dAtabase for Regulatory Grade micrObial Sequences (FDA-ARGOS): Supporting development and validation of Infectious Disease Dx tests.</title>
        <authorList>
            <person name="Carlson P."/>
            <person name="Fischbach M."/>
            <person name="Hastie J."/>
            <person name="Bilen M."/>
            <person name="Cheng A."/>
            <person name="Tallon L."/>
            <person name="Sadzewicz L."/>
            <person name="Zhao X."/>
            <person name="Boylan J."/>
            <person name="Ott S."/>
            <person name="Bowen H."/>
            <person name="Vavikolanu K."/>
            <person name="Mehta A."/>
            <person name="Aluvathingal J."/>
            <person name="Nadendla S."/>
            <person name="Yan Y."/>
            <person name="Sichtig H."/>
        </authorList>
    </citation>
    <scope>NUCLEOTIDE SEQUENCE [LARGE SCALE GENOMIC DNA]</scope>
    <source>
        <strain evidence="9 10">FDAARGOS_1229</strain>
    </source>
</reference>
<proteinExistence type="inferred from homology"/>
<comment type="subcellular location">
    <subcellularLocation>
        <location evidence="1">Cell outer membrane</location>
    </subcellularLocation>
</comment>
<comment type="similarity">
    <text evidence="2">Belongs to the SusD family.</text>
</comment>
<dbReference type="RefSeq" id="WP_027202485.1">
    <property type="nucleotide sequence ID" value="NZ_CAJKXH010000055.1"/>
</dbReference>
<dbReference type="Pfam" id="PF14322">
    <property type="entry name" value="SusD-like_3"/>
    <property type="match status" value="1"/>
</dbReference>
<dbReference type="EMBL" id="CP069450">
    <property type="protein sequence ID" value="QRO48729.1"/>
    <property type="molecule type" value="Genomic_DNA"/>
</dbReference>
<evidence type="ECO:0000256" key="4">
    <source>
        <dbReference type="ARBA" id="ARBA00023136"/>
    </source>
</evidence>
<accession>A0ABX7H1N3</accession>
<dbReference type="Pfam" id="PF07980">
    <property type="entry name" value="SusD_RagB"/>
    <property type="match status" value="1"/>
</dbReference>
<dbReference type="InterPro" id="IPR033985">
    <property type="entry name" value="SusD-like_N"/>
</dbReference>
<evidence type="ECO:0000256" key="5">
    <source>
        <dbReference type="ARBA" id="ARBA00023237"/>
    </source>
</evidence>
<dbReference type="Proteomes" id="UP000654720">
    <property type="component" value="Chromosome"/>
</dbReference>
<dbReference type="SUPFAM" id="SSF48452">
    <property type="entry name" value="TPR-like"/>
    <property type="match status" value="1"/>
</dbReference>
<keyword evidence="3 6" id="KW-0732">Signal</keyword>
<evidence type="ECO:0000256" key="3">
    <source>
        <dbReference type="ARBA" id="ARBA00022729"/>
    </source>
</evidence>
<dbReference type="GeneID" id="93098665"/>
<dbReference type="InterPro" id="IPR012944">
    <property type="entry name" value="SusD_RagB_dom"/>
</dbReference>
<evidence type="ECO:0000256" key="1">
    <source>
        <dbReference type="ARBA" id="ARBA00004442"/>
    </source>
</evidence>
<keyword evidence="4" id="KW-0472">Membrane</keyword>
<gene>
    <name evidence="9" type="ORF">I6J59_12310</name>
</gene>
<organism evidence="9 10">
    <name type="scientific">Butyricimonas virosa</name>
    <dbReference type="NCBI Taxonomy" id="544645"/>
    <lineage>
        <taxon>Bacteria</taxon>
        <taxon>Pseudomonadati</taxon>
        <taxon>Bacteroidota</taxon>
        <taxon>Bacteroidia</taxon>
        <taxon>Bacteroidales</taxon>
        <taxon>Odoribacteraceae</taxon>
        <taxon>Butyricimonas</taxon>
    </lineage>
</organism>
<evidence type="ECO:0000256" key="6">
    <source>
        <dbReference type="SAM" id="SignalP"/>
    </source>
</evidence>
<feature type="domain" description="SusD-like N-terminal" evidence="8">
    <location>
        <begin position="21"/>
        <end position="205"/>
    </location>
</feature>